<protein>
    <submittedName>
        <fullName evidence="1">Uncharacterized protein</fullName>
    </submittedName>
</protein>
<organism evidence="1 2">
    <name type="scientific">Popillia japonica</name>
    <name type="common">Japanese beetle</name>
    <dbReference type="NCBI Taxonomy" id="7064"/>
    <lineage>
        <taxon>Eukaryota</taxon>
        <taxon>Metazoa</taxon>
        <taxon>Ecdysozoa</taxon>
        <taxon>Arthropoda</taxon>
        <taxon>Hexapoda</taxon>
        <taxon>Insecta</taxon>
        <taxon>Pterygota</taxon>
        <taxon>Neoptera</taxon>
        <taxon>Endopterygota</taxon>
        <taxon>Coleoptera</taxon>
        <taxon>Polyphaga</taxon>
        <taxon>Scarabaeiformia</taxon>
        <taxon>Scarabaeidae</taxon>
        <taxon>Rutelinae</taxon>
        <taxon>Popillia</taxon>
    </lineage>
</organism>
<sequence length="90" mass="10254">MQAAVPANRDDLCICRREELQRTAAVDVVANPLRFVGYISISIHVQQQERYRKGCLDPVTHRIEWMVVDDGKRSRLCYAIGIGAWPGIEK</sequence>
<gene>
    <name evidence="1" type="ORF">QE152_g39359</name>
</gene>
<name>A0AAW1HU50_POPJA</name>
<comment type="caution">
    <text evidence="1">The sequence shown here is derived from an EMBL/GenBank/DDBJ whole genome shotgun (WGS) entry which is preliminary data.</text>
</comment>
<evidence type="ECO:0000313" key="1">
    <source>
        <dbReference type="EMBL" id="KAK9680095.1"/>
    </source>
</evidence>
<reference evidence="1 2" key="1">
    <citation type="journal article" date="2024" name="BMC Genomics">
        <title>De novo assembly and annotation of Popillia japonica's genome with initial clues to its potential as an invasive pest.</title>
        <authorList>
            <person name="Cucini C."/>
            <person name="Boschi S."/>
            <person name="Funari R."/>
            <person name="Cardaioli E."/>
            <person name="Iannotti N."/>
            <person name="Marturano G."/>
            <person name="Paoli F."/>
            <person name="Bruttini M."/>
            <person name="Carapelli A."/>
            <person name="Frati F."/>
            <person name="Nardi F."/>
        </authorList>
    </citation>
    <scope>NUCLEOTIDE SEQUENCE [LARGE SCALE GENOMIC DNA]</scope>
    <source>
        <strain evidence="1">DMR45628</strain>
    </source>
</reference>
<evidence type="ECO:0000313" key="2">
    <source>
        <dbReference type="Proteomes" id="UP001458880"/>
    </source>
</evidence>
<keyword evidence="2" id="KW-1185">Reference proteome</keyword>
<accession>A0AAW1HU50</accession>
<dbReference type="AlphaFoldDB" id="A0AAW1HU50"/>
<dbReference type="EMBL" id="JASPKY010000934">
    <property type="protein sequence ID" value="KAK9680095.1"/>
    <property type="molecule type" value="Genomic_DNA"/>
</dbReference>
<dbReference type="Proteomes" id="UP001458880">
    <property type="component" value="Unassembled WGS sequence"/>
</dbReference>
<proteinExistence type="predicted"/>